<proteinExistence type="predicted"/>
<dbReference type="InterPro" id="IPR009922">
    <property type="entry name" value="DUF1457"/>
</dbReference>
<dbReference type="STRING" id="390270.SAMN04488005_1416"/>
<reference evidence="2" key="1">
    <citation type="submission" date="2016-10" db="EMBL/GenBank/DDBJ databases">
        <authorList>
            <person name="Varghese N."/>
            <person name="Submissions S."/>
        </authorList>
    </citation>
    <scope>NUCLEOTIDE SEQUENCE [LARGE SCALE GENOMIC DNA]</scope>
    <source>
        <strain evidence="2">DSM 26879</strain>
    </source>
</reference>
<sequence length="213" mass="23527">MTVVNDFSFSRGDAMPGADNPVLMQLESYWRALRHARHIPARNDIRPHEIDSALPHAFILQRVAPGVARMRVAGQQLHDLLKMDARGMPVSSFFHADARAQIADLVELAFSEPAIVAVPLVSQGNVVRAPLTGTMLLLPLRDDNGQTSRVLGALMTQGHRGNRQRRFEIDRSMGIRVDRLGIKLAATQSLPRRVNEKGPDAQRPALQLVVNNA</sequence>
<dbReference type="Pfam" id="PF07310">
    <property type="entry name" value="PAS_5"/>
    <property type="match status" value="1"/>
</dbReference>
<name>A0A1I6GC95_9RHOB</name>
<organism evidence="1 2">
    <name type="scientific">Yoonia tamlensis</name>
    <dbReference type="NCBI Taxonomy" id="390270"/>
    <lineage>
        <taxon>Bacteria</taxon>
        <taxon>Pseudomonadati</taxon>
        <taxon>Pseudomonadota</taxon>
        <taxon>Alphaproteobacteria</taxon>
        <taxon>Rhodobacterales</taxon>
        <taxon>Paracoccaceae</taxon>
        <taxon>Yoonia</taxon>
    </lineage>
</organism>
<accession>A0A1I6GC95</accession>
<evidence type="ECO:0000313" key="1">
    <source>
        <dbReference type="EMBL" id="SFR39834.1"/>
    </source>
</evidence>
<dbReference type="OrthoDB" id="8478628at2"/>
<dbReference type="RefSeq" id="WP_090198154.1">
    <property type="nucleotide sequence ID" value="NZ_FOYP01000001.1"/>
</dbReference>
<keyword evidence="2" id="KW-1185">Reference proteome</keyword>
<dbReference type="AlphaFoldDB" id="A0A1I6GC95"/>
<gene>
    <name evidence="1" type="ORF">SAMN04488005_1416</name>
</gene>
<evidence type="ECO:0000313" key="2">
    <source>
        <dbReference type="Proteomes" id="UP000199478"/>
    </source>
</evidence>
<dbReference type="Proteomes" id="UP000199478">
    <property type="component" value="Unassembled WGS sequence"/>
</dbReference>
<dbReference type="EMBL" id="FOYP01000001">
    <property type="protein sequence ID" value="SFR39834.1"/>
    <property type="molecule type" value="Genomic_DNA"/>
</dbReference>
<protein>
    <submittedName>
        <fullName evidence="1">PAS domain-containing protein</fullName>
    </submittedName>
</protein>